<feature type="region of interest" description="Disordered" evidence="1">
    <location>
        <begin position="71"/>
        <end position="159"/>
    </location>
</feature>
<reference evidence="2" key="1">
    <citation type="journal article" date="2020" name="Stud. Mycol.">
        <title>101 Dothideomycetes genomes: a test case for predicting lifestyles and emergence of pathogens.</title>
        <authorList>
            <person name="Haridas S."/>
            <person name="Albert R."/>
            <person name="Binder M."/>
            <person name="Bloem J."/>
            <person name="Labutti K."/>
            <person name="Salamov A."/>
            <person name="Andreopoulos B."/>
            <person name="Baker S."/>
            <person name="Barry K."/>
            <person name="Bills G."/>
            <person name="Bluhm B."/>
            <person name="Cannon C."/>
            <person name="Castanera R."/>
            <person name="Culley D."/>
            <person name="Daum C."/>
            <person name="Ezra D."/>
            <person name="Gonzalez J."/>
            <person name="Henrissat B."/>
            <person name="Kuo A."/>
            <person name="Liang C."/>
            <person name="Lipzen A."/>
            <person name="Lutzoni F."/>
            <person name="Magnuson J."/>
            <person name="Mondo S."/>
            <person name="Nolan M."/>
            <person name="Ohm R."/>
            <person name="Pangilinan J."/>
            <person name="Park H.-J."/>
            <person name="Ramirez L."/>
            <person name="Alfaro M."/>
            <person name="Sun H."/>
            <person name="Tritt A."/>
            <person name="Yoshinaga Y."/>
            <person name="Zwiers L.-H."/>
            <person name="Turgeon B."/>
            <person name="Goodwin S."/>
            <person name="Spatafora J."/>
            <person name="Crous P."/>
            <person name="Grigoriev I."/>
        </authorList>
    </citation>
    <scope>NUCLEOTIDE SEQUENCE</scope>
    <source>
        <strain evidence="2">CBS 161.51</strain>
    </source>
</reference>
<evidence type="ECO:0000313" key="2">
    <source>
        <dbReference type="EMBL" id="KAF1935353.1"/>
    </source>
</evidence>
<keyword evidence="3" id="KW-1185">Reference proteome</keyword>
<proteinExistence type="predicted"/>
<feature type="region of interest" description="Disordered" evidence="1">
    <location>
        <begin position="242"/>
        <end position="284"/>
    </location>
</feature>
<sequence>MAVYRTEPTFSWYLLIVCFDASPWFLISSSEGSGGRRSLTSSEHNNRDAGGIDDANLVDPRDAEGAEQFYQPHGASRASNALITPPPRFQAINLPPRSGSHPDETSPGMIHHCRKSLRLRDRPQPSTPSKAEKGNQSGSVKVTPSKDERPRERGSPRFPPCETCVKRALREGTSGNCYNVLNPGKVKRCFDCHTHVCKEINEAHFQEFRKLMSRPFEDTDAERKDLTKRIVAGLPAQRIDRPRENSPLFVPRDLAVSPSDQQQRYSPVNFRTSLSGSSGSLGQRAADITAQHRDLQRVCPGAQQDSWDPDPQRGQAAGTARRDSNRAYSYDRRGSSDSAYRSDSNTGGLQVPAPRGYVNPDRPNQIRRSRTQERMFRFQQAQAAEAEARLASDRAELALGLGSSDDSNDENIACCARRREEKRRQNGSGGGW</sequence>
<feature type="compositionally biased region" description="Low complexity" evidence="1">
    <location>
        <begin position="273"/>
        <end position="282"/>
    </location>
</feature>
<evidence type="ECO:0000313" key="3">
    <source>
        <dbReference type="Proteomes" id="UP000800038"/>
    </source>
</evidence>
<feature type="compositionally biased region" description="Basic and acidic residues" evidence="1">
    <location>
        <begin position="144"/>
        <end position="155"/>
    </location>
</feature>
<accession>A0A6A5S603</accession>
<feature type="compositionally biased region" description="Basic and acidic residues" evidence="1">
    <location>
        <begin position="320"/>
        <end position="335"/>
    </location>
</feature>
<feature type="region of interest" description="Disordered" evidence="1">
    <location>
        <begin position="400"/>
        <end position="432"/>
    </location>
</feature>
<feature type="compositionally biased region" description="Polar residues" evidence="1">
    <location>
        <begin position="258"/>
        <end position="272"/>
    </location>
</feature>
<feature type="compositionally biased region" description="Polar residues" evidence="1">
    <location>
        <begin position="336"/>
        <end position="348"/>
    </location>
</feature>
<dbReference type="Proteomes" id="UP000800038">
    <property type="component" value="Unassembled WGS sequence"/>
</dbReference>
<name>A0A6A5S603_9PLEO</name>
<evidence type="ECO:0000256" key="1">
    <source>
        <dbReference type="SAM" id="MobiDB-lite"/>
    </source>
</evidence>
<protein>
    <submittedName>
        <fullName evidence="2">Uncharacterized protein</fullName>
    </submittedName>
</protein>
<dbReference type="AlphaFoldDB" id="A0A6A5S603"/>
<feature type="region of interest" description="Disordered" evidence="1">
    <location>
        <begin position="301"/>
        <end position="364"/>
    </location>
</feature>
<gene>
    <name evidence="2" type="ORF">EJ02DRAFT_460472</name>
</gene>
<organism evidence="2 3">
    <name type="scientific">Clathrospora elynae</name>
    <dbReference type="NCBI Taxonomy" id="706981"/>
    <lineage>
        <taxon>Eukaryota</taxon>
        <taxon>Fungi</taxon>
        <taxon>Dikarya</taxon>
        <taxon>Ascomycota</taxon>
        <taxon>Pezizomycotina</taxon>
        <taxon>Dothideomycetes</taxon>
        <taxon>Pleosporomycetidae</taxon>
        <taxon>Pleosporales</taxon>
        <taxon>Diademaceae</taxon>
        <taxon>Clathrospora</taxon>
    </lineage>
</organism>
<feature type="compositionally biased region" description="Low complexity" evidence="1">
    <location>
        <begin position="33"/>
        <end position="43"/>
    </location>
</feature>
<feature type="region of interest" description="Disordered" evidence="1">
    <location>
        <begin position="33"/>
        <end position="58"/>
    </location>
</feature>
<dbReference type="EMBL" id="ML976281">
    <property type="protein sequence ID" value="KAF1935353.1"/>
    <property type="molecule type" value="Genomic_DNA"/>
</dbReference>